<reference evidence="2 3" key="1">
    <citation type="submission" date="2016-10" db="EMBL/GenBank/DDBJ databases">
        <authorList>
            <person name="de Groot N.N."/>
        </authorList>
    </citation>
    <scope>NUCLEOTIDE SEQUENCE [LARGE SCALE GENOMIC DNA]</scope>
    <source>
        <strain evidence="2 3">DSM 21632</strain>
    </source>
</reference>
<dbReference type="AlphaFoldDB" id="A0A1G8JLH3"/>
<dbReference type="RefSeq" id="WP_091276514.1">
    <property type="nucleotide sequence ID" value="NZ_FNDK01000034.1"/>
</dbReference>
<feature type="transmembrane region" description="Helical" evidence="1">
    <location>
        <begin position="37"/>
        <end position="64"/>
    </location>
</feature>
<gene>
    <name evidence="2" type="ORF">SAMN05192534_13411</name>
</gene>
<protein>
    <recommendedName>
        <fullName evidence="4">DUF3311 domain-containing protein</fullName>
    </recommendedName>
</protein>
<evidence type="ECO:0000313" key="3">
    <source>
        <dbReference type="Proteomes" id="UP000199163"/>
    </source>
</evidence>
<name>A0A1G8JLH3_9BACI</name>
<evidence type="ECO:0008006" key="4">
    <source>
        <dbReference type="Google" id="ProtNLM"/>
    </source>
</evidence>
<evidence type="ECO:0000256" key="1">
    <source>
        <dbReference type="SAM" id="Phobius"/>
    </source>
</evidence>
<organism evidence="2 3">
    <name type="scientific">Alteribacillus persepolensis</name>
    <dbReference type="NCBI Taxonomy" id="568899"/>
    <lineage>
        <taxon>Bacteria</taxon>
        <taxon>Bacillati</taxon>
        <taxon>Bacillota</taxon>
        <taxon>Bacilli</taxon>
        <taxon>Bacillales</taxon>
        <taxon>Bacillaceae</taxon>
        <taxon>Alteribacillus</taxon>
    </lineage>
</organism>
<keyword evidence="1" id="KW-0812">Transmembrane</keyword>
<sequence>MKFKVHHNIIFLIIITCLIALMIHPSIFQWANRIEPWILGIPFSAFWLILLNFCICGTFIVWYYTDTVKGNIDIDIEQATEEELNELLGRGGRK</sequence>
<accession>A0A1G8JLH3</accession>
<evidence type="ECO:0000313" key="2">
    <source>
        <dbReference type="EMBL" id="SDI31921.1"/>
    </source>
</evidence>
<keyword evidence="1" id="KW-0472">Membrane</keyword>
<dbReference type="EMBL" id="FNDK01000034">
    <property type="protein sequence ID" value="SDI31921.1"/>
    <property type="molecule type" value="Genomic_DNA"/>
</dbReference>
<keyword evidence="1" id="KW-1133">Transmembrane helix</keyword>
<proteinExistence type="predicted"/>
<keyword evidence="3" id="KW-1185">Reference proteome</keyword>
<feature type="transmembrane region" description="Helical" evidence="1">
    <location>
        <begin position="9"/>
        <end position="31"/>
    </location>
</feature>
<dbReference type="Proteomes" id="UP000199163">
    <property type="component" value="Unassembled WGS sequence"/>
</dbReference>